<feature type="domain" description="LysM" evidence="2">
    <location>
        <begin position="310"/>
        <end position="353"/>
    </location>
</feature>
<dbReference type="InterPro" id="IPR023346">
    <property type="entry name" value="Lysozyme-like_dom_sf"/>
</dbReference>
<dbReference type="RefSeq" id="WP_258568109.1">
    <property type="nucleotide sequence ID" value="NZ_CP092900.1"/>
</dbReference>
<sequence>MSKLSRLVTLTALTSLLAGCQKHEPQDIDTEMHTEPTPSQSESSAWQKLKSRMGLSQTNSHLSEEALEQLSLHLANNKSQFAYVAHQCELQGLPIEVAFIPLMISNYDPSYQNNGQHGLWGLTDAQAAQFGLPNDYWVSGKNDPVLATEAALSYIKFLYSTFNQDWELAVAAFTNGINPVMRAVHHNQAQGLDISLSSLPLETSAKSFVETLRTTAHNTLEYSDTHSLNISEHDQFRIINMPSQFDIKQASSALKIDEDALKKLNAGFKRPMTHPKGLYRLLVPASYYDKAKRISMDPSIVSFIAKESWINHRVQPGDSLSVIAQRNNTTLHEIKKINQLTSDQIYVNQLILIPPIARPDLYTESDQSNLQRVIHNVSDNETLYSIARNYNHKVSDVMYWNQLDSKFLTPGQQLVIWKAPKIESPYLYKVKADDSLSKIARKHHTTVSAIQKANNITSSIIHPNDSLIIPQRTNAEAQDSNAEEEINPV</sequence>
<feature type="region of interest" description="Disordered" evidence="1">
    <location>
        <begin position="29"/>
        <end position="50"/>
    </location>
</feature>
<keyword evidence="4" id="KW-1185">Reference proteome</keyword>
<feature type="domain" description="LysM" evidence="2">
    <location>
        <begin position="373"/>
        <end position="416"/>
    </location>
</feature>
<proteinExistence type="predicted"/>
<evidence type="ECO:0000256" key="1">
    <source>
        <dbReference type="SAM" id="MobiDB-lite"/>
    </source>
</evidence>
<dbReference type="InterPro" id="IPR036779">
    <property type="entry name" value="LysM_dom_sf"/>
</dbReference>
<accession>A0ABY5DKI4</accession>
<dbReference type="SUPFAM" id="SSF54106">
    <property type="entry name" value="LysM domain"/>
    <property type="match status" value="3"/>
</dbReference>
<dbReference type="PANTHER" id="PTHR33734:SF22">
    <property type="entry name" value="MEMBRANE-BOUND LYTIC MUREIN TRANSGLYCOSYLASE D"/>
    <property type="match status" value="1"/>
</dbReference>
<dbReference type="InterPro" id="IPR018392">
    <property type="entry name" value="LysM"/>
</dbReference>
<dbReference type="InterPro" id="IPR008258">
    <property type="entry name" value="Transglycosylase_SLT_dom_1"/>
</dbReference>
<dbReference type="Gene3D" id="3.10.350.10">
    <property type="entry name" value="LysM domain"/>
    <property type="match status" value="3"/>
</dbReference>
<dbReference type="CDD" id="cd00118">
    <property type="entry name" value="LysM"/>
    <property type="match status" value="3"/>
</dbReference>
<protein>
    <submittedName>
        <fullName evidence="3">LysM peptidoglycan-binding domain-containing protein</fullName>
    </submittedName>
</protein>
<dbReference type="PANTHER" id="PTHR33734">
    <property type="entry name" value="LYSM DOMAIN-CONTAINING GPI-ANCHORED PROTEIN 2"/>
    <property type="match status" value="1"/>
</dbReference>
<gene>
    <name evidence="3" type="ORF">MMH89_03700</name>
</gene>
<dbReference type="PROSITE" id="PS51782">
    <property type="entry name" value="LYSM"/>
    <property type="match status" value="3"/>
</dbReference>
<evidence type="ECO:0000313" key="3">
    <source>
        <dbReference type="EMBL" id="UTC24325.1"/>
    </source>
</evidence>
<dbReference type="Pfam" id="PF01476">
    <property type="entry name" value="LysM"/>
    <property type="match status" value="3"/>
</dbReference>
<feature type="domain" description="LysM" evidence="2">
    <location>
        <begin position="426"/>
        <end position="469"/>
    </location>
</feature>
<evidence type="ECO:0000313" key="4">
    <source>
        <dbReference type="Proteomes" id="UP001055955"/>
    </source>
</evidence>
<reference evidence="3 4" key="1">
    <citation type="journal article" date="2022" name="Nat. Microbiol.">
        <title>The microbiome of a bacterivorous marine choanoflagellate contains a resource-demanding obligate bacterial associate.</title>
        <authorList>
            <person name="Needham D.M."/>
            <person name="Poirier C."/>
            <person name="Bachy C."/>
            <person name="George E.E."/>
            <person name="Wilken S."/>
            <person name="Yung C.C.M."/>
            <person name="Limardo A.J."/>
            <person name="Morando M."/>
            <person name="Sudek L."/>
            <person name="Malmstrom R.R."/>
            <person name="Keeling P.J."/>
            <person name="Santoro A.E."/>
            <person name="Worden A.Z."/>
        </authorList>
    </citation>
    <scope>NUCLEOTIDE SEQUENCE [LARGE SCALE GENOMIC DNA]</scope>
    <source>
        <strain evidence="3 4">Comchoano-1</strain>
    </source>
</reference>
<dbReference type="Proteomes" id="UP001055955">
    <property type="component" value="Chromosome"/>
</dbReference>
<evidence type="ECO:0000259" key="2">
    <source>
        <dbReference type="PROSITE" id="PS51782"/>
    </source>
</evidence>
<dbReference type="SUPFAM" id="SSF53955">
    <property type="entry name" value="Lysozyme-like"/>
    <property type="match status" value="1"/>
</dbReference>
<feature type="compositionally biased region" description="Polar residues" evidence="1">
    <location>
        <begin position="36"/>
        <end position="46"/>
    </location>
</feature>
<name>A0ABY5DKI4_9GAMM</name>
<organism evidence="3 4">
    <name type="scientific">Candidatus Comchoanobacter bicostacola</name>
    <dbReference type="NCBI Taxonomy" id="2919598"/>
    <lineage>
        <taxon>Bacteria</taxon>
        <taxon>Pseudomonadati</taxon>
        <taxon>Pseudomonadota</taxon>
        <taxon>Gammaproteobacteria</taxon>
        <taxon>Candidatus Comchoanobacterales</taxon>
        <taxon>Candidatus Comchoanobacteraceae</taxon>
        <taxon>Candidatus Comchoanobacter</taxon>
    </lineage>
</organism>
<dbReference type="PROSITE" id="PS51257">
    <property type="entry name" value="PROKAR_LIPOPROTEIN"/>
    <property type="match status" value="1"/>
</dbReference>
<dbReference type="EMBL" id="CP092900">
    <property type="protein sequence ID" value="UTC24325.1"/>
    <property type="molecule type" value="Genomic_DNA"/>
</dbReference>
<dbReference type="SMART" id="SM00257">
    <property type="entry name" value="LysM"/>
    <property type="match status" value="3"/>
</dbReference>
<dbReference type="Gene3D" id="1.10.530.10">
    <property type="match status" value="1"/>
</dbReference>
<dbReference type="Pfam" id="PF01464">
    <property type="entry name" value="SLT"/>
    <property type="match status" value="1"/>
</dbReference>